<dbReference type="Gene3D" id="4.10.270.10">
    <property type="entry name" value="Myosin, subunit A"/>
    <property type="match status" value="1"/>
</dbReference>
<sequence>MFNLMKKDKEREGSKKEKKDKKERMSAAELRSLEEMSMRRGFFNLKREAKRESKNKLEISNPIPIKVASSNELTLTDIESDGLSNRSSMVLDDQLSTASSTDDLKGEGGGGLDGHRASVHERVAHFGALAKQNSSQVGQMMKRFSFSQRSKEESPSEGSTPSGPNSAAPSPHVESKVFNMLRKHSLKQNPGAPAPKKVCIPDLVDKNFPAELQLPAVVAPSAPETRALELQRRNTGDFGFSLRRTTMLDRSVDGGVYRRVVHFAEPGAGTKDLALGLVPGDRLVEINGKNVENKSRDEIVEMIRQSGDTVRLKVQPILELSELSRCWLRNTEGLRREARQVKTEEQIAAEQAWYGSEKVWLVHKDGFSLATVVKTENGTLPEGKVKIKLEHDGTVLDVDEDDIEKANPPSYDRSEDLASLLYLNESSVMHCLRQRYGGNLIHTYAGLNMVVINPLSTPSMYSEKVMHMFKGCRRDDTAPHIYSVAQSAYRNLLTTRQDQSIVLLGKSGGGKTTNCQHLLQYLVSIAGSTGKIFSGETHWFPGAFGNSSTAMNTNASHFSHVVSLDFDQAGQVASASIQTMLLEKLRVSRRPEGESTFNIFYYIMAGADSGLRTELHFNHMAENSAFGIAPQSKAEDKQRSAQQFTKLQAAMKVLGISGDEQKALWLILGAIYHLGAAGATKVGRRQFARHEWAQKAAYLLGCSLEELSSSIFKHQAKGLQHSASFRGVPDESGQGDGSGCKISALECLEAMASGLYSELFTLVISLINRALKSSQHSLCSLLIVDTPGFQNPRLAQQQRGATFEELCHNYTQERLQTLFHERTFVQELDRYKEENIELALDDIECSTSRSVAAIDQTSTQALVRTLARTDEARGLLWLMEEEAVQPGGSEETMLERLFSYYGSAQGETKGPNLLMRGDKPNLFLLGHSHGTNWVEYDAQGWLSHAKHNPAAQNAATLLQDSQKKNISGLFMSRASGATVLSGSIAGLEGSSQLALRRATSMRKTFTTGVAAVKKKSLCIQIKLQVDALIDMVRRSKVHFVHCLLPKAEAVGGGSEPRVTHGENADSGLMTLDVGLLRAQLRGSKLLDALRIYRQGYPDHMVFSEFRRRFDVLAPHLSKKHGRHYIVTDEKRAVQELLESLELEKSSYHMGLSRVFFRAGTLSKLEEQRDVKTRRNISLFQAACRGYLARQAFKKRKIQDLAIRCIQKNIKKNRGVKGWPWWKLFTTVRPLIEVQLTEEQIRGKDEEIQQLKQKLEKVEKERNELRLNSDRLESRITELSSELADERNTGESASQLLETETSERLRLERDMKDLQAKFDTMKKQMESMEMEVMEARLIRASELNGEMEDDDTGGEWRLKYERAIREIEFTKKRLQQEFDDKLEVEQQNKRQLDRRITDLQADNEESQRNIQQLKKKTQRLTSELQDTKLHMESQQSRNHDLEKKQRKFDSELSAAQDEVQREKSLREKLAREKDMLTGEAFSLRQQLEDKDLEVCALNLKLDQLEAELQDLNSQESKDEASLAKVKKQLRDMEAKVKDQEEELDEQAGTIQMLEQAKLRLEMEMERLRQTHSKDIESKDDEVEEIRQSCSKKLKQMEVQLEEEYTEKQKVLKEKRELESKLLSAQDQVRSGDVETEKRLRKDLKRTKALLADAQIMLDHIKNNAPSKREIAQLKNQLEESEFTCAAAVKSRKSMEVEIEDLHVQMEDISKTKQALEEQLSRVQREKNDLQSRMEEDQEDLNELMKKHKAAVSQSAQNLAQISDLQTQLEDALKEKQEIQEKMQALQSQLEFQEQSMVEKSLVGRQEAKVRELETKLEFEKTQVKRLESLVARLKENVEKLMEERDQRSSSEIREKEQNKRLQRQIRDIKEEMGELSKKETEASRKKHELEMDIESLEAANQSLQADLKLAFKRIGDLQAAIEDEMESDDNEDLINSQGDSDTDSEVEDRVDGVKSWLSKSKGSAKNLSDDGSLKSSRSV</sequence>
<feature type="compositionally biased region" description="Basic and acidic residues" evidence="12">
    <location>
        <begin position="1385"/>
        <end position="1396"/>
    </location>
</feature>
<feature type="compositionally biased region" description="Polar residues" evidence="12">
    <location>
        <begin position="1956"/>
        <end position="1965"/>
    </location>
</feature>
<keyword evidence="7 11" id="KW-0175">Coiled coil</keyword>
<dbReference type="FunFam" id="4.10.270.10:FF:000002">
    <property type="entry name" value="unconventional myosin-XVIIIa isoform X1"/>
    <property type="match status" value="1"/>
</dbReference>
<feature type="region of interest" description="Disordered" evidence="12">
    <location>
        <begin position="1"/>
        <end position="31"/>
    </location>
</feature>
<dbReference type="PROSITE" id="PS50096">
    <property type="entry name" value="IQ"/>
    <property type="match status" value="1"/>
</dbReference>
<dbReference type="Gene3D" id="1.10.10.820">
    <property type="match status" value="1"/>
</dbReference>
<evidence type="ECO:0000256" key="4">
    <source>
        <dbReference type="ARBA" id="ARBA00022553"/>
    </source>
</evidence>
<dbReference type="Gene3D" id="1.20.5.340">
    <property type="match status" value="1"/>
</dbReference>
<dbReference type="SUPFAM" id="SSF90257">
    <property type="entry name" value="Myosin rod fragments"/>
    <property type="match status" value="1"/>
</dbReference>
<dbReference type="STRING" id="244447.ENSCSEP00000006955"/>
<evidence type="ECO:0000256" key="3">
    <source>
        <dbReference type="ARBA" id="ARBA00022490"/>
    </source>
</evidence>
<dbReference type="InterPro" id="IPR001478">
    <property type="entry name" value="PDZ"/>
</dbReference>
<feature type="binding site" evidence="10">
    <location>
        <begin position="505"/>
        <end position="512"/>
    </location>
    <ligand>
        <name>ATP</name>
        <dbReference type="ChEBI" id="CHEBI:30616"/>
    </ligand>
</feature>
<reference evidence="15" key="3">
    <citation type="submission" date="2025-09" db="UniProtKB">
        <authorList>
            <consortium name="Ensembl"/>
        </authorList>
    </citation>
    <scope>IDENTIFICATION</scope>
</reference>
<dbReference type="GO" id="GO:0005737">
    <property type="term" value="C:cytoplasm"/>
    <property type="evidence" value="ECO:0007669"/>
    <property type="project" value="UniProtKB-SubCell"/>
</dbReference>
<dbReference type="Gene3D" id="3.40.850.10">
    <property type="entry name" value="Kinesin motor domain"/>
    <property type="match status" value="1"/>
</dbReference>
<keyword evidence="5 10" id="KW-0547">Nucleotide-binding</keyword>
<keyword evidence="16" id="KW-1185">Reference proteome</keyword>
<proteinExistence type="inferred from homology"/>
<dbReference type="GO" id="GO:0016460">
    <property type="term" value="C:myosin II complex"/>
    <property type="evidence" value="ECO:0007669"/>
    <property type="project" value="TreeGrafter"/>
</dbReference>
<dbReference type="PRINTS" id="PR00193">
    <property type="entry name" value="MYOSINHEAVY"/>
</dbReference>
<dbReference type="SUPFAM" id="SSF52540">
    <property type="entry name" value="P-loop containing nucleoside triphosphate hydrolases"/>
    <property type="match status" value="1"/>
</dbReference>
<dbReference type="SMART" id="SM00015">
    <property type="entry name" value="IQ"/>
    <property type="match status" value="1"/>
</dbReference>
<comment type="similarity">
    <text evidence="2 10">Belongs to the TRAFAC class myosin-kinesin ATPase superfamily. Myosin family.</text>
</comment>
<dbReference type="InParanoid" id="A0A3P8V3I4"/>
<evidence type="ECO:0000256" key="11">
    <source>
        <dbReference type="SAM" id="Coils"/>
    </source>
</evidence>
<dbReference type="Pfam" id="PF24556">
    <property type="entry name" value="SH3_Myosin-XVIIIa"/>
    <property type="match status" value="1"/>
</dbReference>
<dbReference type="CDD" id="cd06747">
    <property type="entry name" value="PDZ_MYO18-like"/>
    <property type="match status" value="1"/>
</dbReference>
<dbReference type="InterPro" id="IPR002928">
    <property type="entry name" value="Myosin_tail"/>
</dbReference>
<evidence type="ECO:0000256" key="12">
    <source>
        <dbReference type="SAM" id="MobiDB-lite"/>
    </source>
</evidence>
<dbReference type="InterPro" id="IPR036034">
    <property type="entry name" value="PDZ_sf"/>
</dbReference>
<evidence type="ECO:0000256" key="6">
    <source>
        <dbReference type="ARBA" id="ARBA00022840"/>
    </source>
</evidence>
<dbReference type="GeneTree" id="ENSGT00940000155768"/>
<feature type="compositionally biased region" description="Acidic residues" evidence="12">
    <location>
        <begin position="1921"/>
        <end position="1931"/>
    </location>
</feature>
<feature type="domain" description="PDZ" evidence="13">
    <location>
        <begin position="227"/>
        <end position="318"/>
    </location>
</feature>
<dbReference type="SMART" id="SM00242">
    <property type="entry name" value="MYSc"/>
    <property type="match status" value="1"/>
</dbReference>
<reference evidence="15" key="2">
    <citation type="submission" date="2025-08" db="UniProtKB">
        <authorList>
            <consortium name="Ensembl"/>
        </authorList>
    </citation>
    <scope>IDENTIFICATION</scope>
</reference>
<evidence type="ECO:0000256" key="8">
    <source>
        <dbReference type="ARBA" id="ARBA00023123"/>
    </source>
</evidence>
<feature type="region of interest" description="Disordered" evidence="12">
    <location>
        <begin position="145"/>
        <end position="172"/>
    </location>
</feature>
<evidence type="ECO:0000256" key="1">
    <source>
        <dbReference type="ARBA" id="ARBA00004496"/>
    </source>
</evidence>
<dbReference type="PANTHER" id="PTHR45615:SF13">
    <property type="entry name" value="UNCONVENTIONAL MYOSIN-XVIIIA"/>
    <property type="match status" value="1"/>
</dbReference>
<dbReference type="Pfam" id="PF00595">
    <property type="entry name" value="PDZ"/>
    <property type="match status" value="1"/>
</dbReference>
<keyword evidence="8 10" id="KW-0518">Myosin</keyword>
<dbReference type="InterPro" id="IPR001609">
    <property type="entry name" value="Myosin_head_motor_dom-like"/>
</dbReference>
<evidence type="ECO:0000256" key="7">
    <source>
        <dbReference type="ARBA" id="ARBA00023054"/>
    </source>
</evidence>
<dbReference type="Pfam" id="PF00063">
    <property type="entry name" value="Myosin_head"/>
    <property type="match status" value="1"/>
</dbReference>
<reference evidence="15 16" key="1">
    <citation type="journal article" date="2014" name="Nat. Genet.">
        <title>Whole-genome sequence of a flatfish provides insights into ZW sex chromosome evolution and adaptation to a benthic lifestyle.</title>
        <authorList>
            <person name="Chen S."/>
            <person name="Zhang G."/>
            <person name="Shao C."/>
            <person name="Huang Q."/>
            <person name="Liu G."/>
            <person name="Zhang P."/>
            <person name="Song W."/>
            <person name="An N."/>
            <person name="Chalopin D."/>
            <person name="Volff J.N."/>
            <person name="Hong Y."/>
            <person name="Li Q."/>
            <person name="Sha Z."/>
            <person name="Zhou H."/>
            <person name="Xie M."/>
            <person name="Yu Q."/>
            <person name="Liu Y."/>
            <person name="Xiang H."/>
            <person name="Wang N."/>
            <person name="Wu K."/>
            <person name="Yang C."/>
            <person name="Zhou Q."/>
            <person name="Liao X."/>
            <person name="Yang L."/>
            <person name="Hu Q."/>
            <person name="Zhang J."/>
            <person name="Meng L."/>
            <person name="Jin L."/>
            <person name="Tian Y."/>
            <person name="Lian J."/>
            <person name="Yang J."/>
            <person name="Miao G."/>
            <person name="Liu S."/>
            <person name="Liang Z."/>
            <person name="Yan F."/>
            <person name="Li Y."/>
            <person name="Sun B."/>
            <person name="Zhang H."/>
            <person name="Zhang J."/>
            <person name="Zhu Y."/>
            <person name="Du M."/>
            <person name="Zhao Y."/>
            <person name="Schartl M."/>
            <person name="Tang Q."/>
            <person name="Wang J."/>
        </authorList>
    </citation>
    <scope>NUCLEOTIDE SEQUENCE</scope>
</reference>
<evidence type="ECO:0000259" key="13">
    <source>
        <dbReference type="PROSITE" id="PS50106"/>
    </source>
</evidence>
<evidence type="ECO:0000313" key="15">
    <source>
        <dbReference type="Ensembl" id="ENSCSEP00000006955.1"/>
    </source>
</evidence>
<dbReference type="SUPFAM" id="SSF50156">
    <property type="entry name" value="PDZ domain-like"/>
    <property type="match status" value="1"/>
</dbReference>
<dbReference type="Proteomes" id="UP000265120">
    <property type="component" value="Chromosome 4"/>
</dbReference>
<evidence type="ECO:0000256" key="9">
    <source>
        <dbReference type="ARBA" id="ARBA00023175"/>
    </source>
</evidence>
<dbReference type="Gene3D" id="1.20.5.1160">
    <property type="entry name" value="Vasodilator-stimulated phosphoprotein"/>
    <property type="match status" value="1"/>
</dbReference>
<evidence type="ECO:0000259" key="14">
    <source>
        <dbReference type="PROSITE" id="PS51456"/>
    </source>
</evidence>
<accession>A0A3P8V3I4</accession>
<evidence type="ECO:0000256" key="5">
    <source>
        <dbReference type="ARBA" id="ARBA00022741"/>
    </source>
</evidence>
<protein>
    <submittedName>
        <fullName evidence="15">Myosin XVIIIA</fullName>
    </submittedName>
</protein>
<dbReference type="InterPro" id="IPR036961">
    <property type="entry name" value="Kinesin_motor_dom_sf"/>
</dbReference>
<keyword evidence="9 10" id="KW-0505">Motor protein</keyword>
<dbReference type="InterPro" id="IPR057772">
    <property type="entry name" value="SH3_Myo18a"/>
</dbReference>
<evidence type="ECO:0000256" key="2">
    <source>
        <dbReference type="ARBA" id="ARBA00008314"/>
    </source>
</evidence>
<dbReference type="Pfam" id="PF01576">
    <property type="entry name" value="Myosin_tail_1"/>
    <property type="match status" value="1"/>
</dbReference>
<comment type="subcellular location">
    <subcellularLocation>
        <location evidence="1">Cytoplasm</location>
    </subcellularLocation>
</comment>
<feature type="region of interest" description="Disordered" evidence="12">
    <location>
        <begin position="1921"/>
        <end position="1978"/>
    </location>
</feature>
<dbReference type="InterPro" id="IPR036064">
    <property type="entry name" value="MYSc_Myo18"/>
</dbReference>
<evidence type="ECO:0000256" key="10">
    <source>
        <dbReference type="PROSITE-ProRule" id="PRU00782"/>
    </source>
</evidence>
<feature type="compositionally biased region" description="Basic and acidic residues" evidence="12">
    <location>
        <begin position="1424"/>
        <end position="1449"/>
    </location>
</feature>
<dbReference type="PANTHER" id="PTHR45615">
    <property type="entry name" value="MYOSIN HEAVY CHAIN, NON-MUSCLE"/>
    <property type="match status" value="1"/>
</dbReference>
<feature type="region of interest" description="Disordered" evidence="12">
    <location>
        <begin position="94"/>
        <end position="115"/>
    </location>
</feature>
<dbReference type="OMA" id="HHFFLGH"/>
<dbReference type="GO" id="GO:0032982">
    <property type="term" value="C:myosin filament"/>
    <property type="evidence" value="ECO:0007669"/>
    <property type="project" value="TreeGrafter"/>
</dbReference>
<feature type="region of interest" description="Disordered" evidence="12">
    <location>
        <begin position="1840"/>
        <end position="1887"/>
    </location>
</feature>
<dbReference type="GO" id="GO:0051015">
    <property type="term" value="F:actin filament binding"/>
    <property type="evidence" value="ECO:0007669"/>
    <property type="project" value="TreeGrafter"/>
</dbReference>
<dbReference type="Gene3D" id="1.20.120.720">
    <property type="entry name" value="Myosin VI head, motor domain, U50 subdomain"/>
    <property type="match status" value="1"/>
</dbReference>
<keyword evidence="3" id="KW-0963">Cytoplasm</keyword>
<dbReference type="Ensembl" id="ENSCSET00000007029.1">
    <property type="protein sequence ID" value="ENSCSEP00000006955.1"/>
    <property type="gene ID" value="ENSCSEG00000004471.1"/>
</dbReference>
<organism evidence="15 16">
    <name type="scientific">Cynoglossus semilaevis</name>
    <name type="common">Tongue sole</name>
    <dbReference type="NCBI Taxonomy" id="244447"/>
    <lineage>
        <taxon>Eukaryota</taxon>
        <taxon>Metazoa</taxon>
        <taxon>Chordata</taxon>
        <taxon>Craniata</taxon>
        <taxon>Vertebrata</taxon>
        <taxon>Euteleostomi</taxon>
        <taxon>Actinopterygii</taxon>
        <taxon>Neopterygii</taxon>
        <taxon>Teleostei</taxon>
        <taxon>Neoteleostei</taxon>
        <taxon>Acanthomorphata</taxon>
        <taxon>Carangaria</taxon>
        <taxon>Pleuronectiformes</taxon>
        <taxon>Pleuronectoidei</taxon>
        <taxon>Cynoglossidae</taxon>
        <taxon>Cynoglossinae</taxon>
        <taxon>Cynoglossus</taxon>
    </lineage>
</organism>
<keyword evidence="4" id="KW-0597">Phosphoprotein</keyword>
<name>A0A3P8V3I4_CYNSE</name>
<dbReference type="FunFam" id="2.30.42.10:FF:000059">
    <property type="entry name" value="unconventional myosin-XVIIIa isoform X1"/>
    <property type="match status" value="1"/>
</dbReference>
<feature type="compositionally biased region" description="Low complexity" evidence="12">
    <location>
        <begin position="156"/>
        <end position="166"/>
    </location>
</feature>
<dbReference type="Gene3D" id="2.30.42.10">
    <property type="match status" value="1"/>
</dbReference>
<dbReference type="SMART" id="SM00228">
    <property type="entry name" value="PDZ"/>
    <property type="match status" value="1"/>
</dbReference>
<dbReference type="PROSITE" id="PS51456">
    <property type="entry name" value="MYOSIN_MOTOR"/>
    <property type="match status" value="1"/>
</dbReference>
<dbReference type="InterPro" id="IPR027417">
    <property type="entry name" value="P-loop_NTPase"/>
</dbReference>
<dbReference type="FunFam" id="3.40.850.10:FF:000020">
    <property type="entry name" value="unconventional myosin-XVIIIa isoform X1"/>
    <property type="match status" value="1"/>
</dbReference>
<dbReference type="InterPro" id="IPR000048">
    <property type="entry name" value="IQ_motif_EF-hand-BS"/>
</dbReference>
<keyword evidence="10" id="KW-0009">Actin-binding</keyword>
<dbReference type="CDD" id="cd01386">
    <property type="entry name" value="MYSc_Myo18"/>
    <property type="match status" value="1"/>
</dbReference>
<keyword evidence="6 10" id="KW-0067">ATP-binding</keyword>
<dbReference type="Gene3D" id="3.30.70.1590">
    <property type="match status" value="1"/>
</dbReference>
<dbReference type="GO" id="GO:0003774">
    <property type="term" value="F:cytoskeletal motor activity"/>
    <property type="evidence" value="ECO:0007669"/>
    <property type="project" value="UniProtKB-UniRule"/>
</dbReference>
<feature type="domain" description="Myosin motor" evidence="14">
    <location>
        <begin position="412"/>
        <end position="1169"/>
    </location>
</feature>
<dbReference type="GO" id="GO:0005524">
    <property type="term" value="F:ATP binding"/>
    <property type="evidence" value="ECO:0007669"/>
    <property type="project" value="UniProtKB-UniRule"/>
</dbReference>
<evidence type="ECO:0000313" key="16">
    <source>
        <dbReference type="Proteomes" id="UP000265120"/>
    </source>
</evidence>
<comment type="caution">
    <text evidence="10">Lacks conserved residue(s) required for the propagation of feature annotation.</text>
</comment>
<dbReference type="Gene3D" id="1.20.58.530">
    <property type="match status" value="1"/>
</dbReference>
<dbReference type="FunFam" id="1.20.58.530:FF:000011">
    <property type="entry name" value="unconventional myosin-XVIIIa isoform X2"/>
    <property type="match status" value="1"/>
</dbReference>
<dbReference type="FunFam" id="1.10.10.820:FF:000004">
    <property type="entry name" value="unconventional myosin-XVIIIa isoform X1"/>
    <property type="match status" value="1"/>
</dbReference>
<dbReference type="GO" id="GO:0031032">
    <property type="term" value="P:actomyosin structure organization"/>
    <property type="evidence" value="ECO:0007669"/>
    <property type="project" value="TreeGrafter"/>
</dbReference>
<feature type="coiled-coil region" evidence="11">
    <location>
        <begin position="1233"/>
        <end position="1330"/>
    </location>
</feature>
<feature type="region of interest" description="Disordered" evidence="12">
    <location>
        <begin position="1385"/>
        <end position="1460"/>
    </location>
</feature>
<dbReference type="PROSITE" id="PS50106">
    <property type="entry name" value="PDZ"/>
    <property type="match status" value="1"/>
</dbReference>